<dbReference type="AlphaFoldDB" id="A0A382H470"/>
<dbReference type="EMBL" id="UINC01059090">
    <property type="protein sequence ID" value="SVB82106.1"/>
    <property type="molecule type" value="Genomic_DNA"/>
</dbReference>
<reference evidence="1" key="1">
    <citation type="submission" date="2018-05" db="EMBL/GenBank/DDBJ databases">
        <authorList>
            <person name="Lanie J.A."/>
            <person name="Ng W.-L."/>
            <person name="Kazmierczak K.M."/>
            <person name="Andrzejewski T.M."/>
            <person name="Davidsen T.M."/>
            <person name="Wayne K.J."/>
            <person name="Tettelin H."/>
            <person name="Glass J.I."/>
            <person name="Rusch D."/>
            <person name="Podicherti R."/>
            <person name="Tsui H.-C.T."/>
            <person name="Winkler M.E."/>
        </authorList>
    </citation>
    <scope>NUCLEOTIDE SEQUENCE</scope>
</reference>
<proteinExistence type="predicted"/>
<sequence>MANAFTNAGVAIGATATTVYQVPIGTDSSVVHSIYIANIDGTNSATVNIEVSTDGAGSGSFFHVAKTVQVPADSSLILDKPINLRNANNASAGDLIRATASAAGDLQAFVSVLQIIN</sequence>
<protein>
    <submittedName>
        <fullName evidence="1">Uncharacterized protein</fullName>
    </submittedName>
</protein>
<name>A0A382H470_9ZZZZ</name>
<gene>
    <name evidence="1" type="ORF">METZ01_LOCUS234960</name>
</gene>
<accession>A0A382H470</accession>
<organism evidence="1">
    <name type="scientific">marine metagenome</name>
    <dbReference type="NCBI Taxonomy" id="408172"/>
    <lineage>
        <taxon>unclassified sequences</taxon>
        <taxon>metagenomes</taxon>
        <taxon>ecological metagenomes</taxon>
    </lineage>
</organism>
<evidence type="ECO:0000313" key="1">
    <source>
        <dbReference type="EMBL" id="SVB82106.1"/>
    </source>
</evidence>